<dbReference type="SUPFAM" id="SSF51971">
    <property type="entry name" value="Nucleotide-binding domain"/>
    <property type="match status" value="1"/>
</dbReference>
<dbReference type="Gene3D" id="3.50.50.60">
    <property type="entry name" value="FAD/NAD(P)-binding domain"/>
    <property type="match status" value="1"/>
</dbReference>
<dbReference type="Pfam" id="PF13450">
    <property type="entry name" value="NAD_binding_8"/>
    <property type="match status" value="1"/>
</dbReference>
<sequence>MQTVIIIGAGPAGLTAAYELLKKSKKYKVIILESDSQVGGISKTIKYHNNYMDLGGHRFFSKSEEILELWREIMPVQGKKSFDDKVLGREKRLEKDGPDPERVDNTFLIRDRVSRIYYLKHFFDYPVTFNFETLKNLGFFRVVSCGFSYLKACIFKRREISLENFYINRFGKKLYKMFFKSYTEKIWGRDPSKISALWGSQRVKGLSIIKIVKKALHIKSKDKETSLIESFYYPKYGPGQFFLEMEKKIMEMGGVIKKNSPVIKVNIKNKKIISLIYKENGKEKEIRGDIFISSMPLKDLVDSFSIKVESNIKEIAANLPYRDFMTVGLLVKKLNLVNTTKIKTLANIIPDCWLYIQDNSVKLGRIQIFNNWSPYMVDKPLDTVWLGLEYFCNESLDMWNMKDKDFVNMAIDELVSMDIINKEDVLDYHLERVKKAYPAYFDSYKDIDKLIDYLNKIPNLYCVGRNGQHRYNNMDHSMMTSIIAVRKIINNDKDKTDIWNVNTEEVYHEEK</sequence>
<gene>
    <name evidence="1" type="ORF">IAB38_05660</name>
</gene>
<dbReference type="AlphaFoldDB" id="A0A9D1DVA9"/>
<comment type="caution">
    <text evidence="1">The sequence shown here is derived from an EMBL/GenBank/DDBJ whole genome shotgun (WGS) entry which is preliminary data.</text>
</comment>
<dbReference type="InterPro" id="IPR036188">
    <property type="entry name" value="FAD/NAD-bd_sf"/>
</dbReference>
<dbReference type="NCBIfam" id="NF005549">
    <property type="entry name" value="PRK07208.1-5"/>
    <property type="match status" value="1"/>
</dbReference>
<reference evidence="1" key="2">
    <citation type="journal article" date="2021" name="PeerJ">
        <title>Extensive microbial diversity within the chicken gut microbiome revealed by metagenomics and culture.</title>
        <authorList>
            <person name="Gilroy R."/>
            <person name="Ravi A."/>
            <person name="Getino M."/>
            <person name="Pursley I."/>
            <person name="Horton D.L."/>
            <person name="Alikhan N.F."/>
            <person name="Baker D."/>
            <person name="Gharbi K."/>
            <person name="Hall N."/>
            <person name="Watson M."/>
            <person name="Adriaenssens E.M."/>
            <person name="Foster-Nyarko E."/>
            <person name="Jarju S."/>
            <person name="Secka A."/>
            <person name="Antonio M."/>
            <person name="Oren A."/>
            <person name="Chaudhuri R.R."/>
            <person name="La Ragione R."/>
            <person name="Hildebrand F."/>
            <person name="Pallen M.J."/>
        </authorList>
    </citation>
    <scope>NUCLEOTIDE SEQUENCE</scope>
    <source>
        <strain evidence="1">CHK184-20233</strain>
    </source>
</reference>
<dbReference type="EMBL" id="DVHC01000058">
    <property type="protein sequence ID" value="HIR59521.1"/>
    <property type="molecule type" value="Genomic_DNA"/>
</dbReference>
<evidence type="ECO:0000313" key="2">
    <source>
        <dbReference type="Proteomes" id="UP000824232"/>
    </source>
</evidence>
<dbReference type="NCBIfam" id="NF005546">
    <property type="entry name" value="PRK07208.1-2"/>
    <property type="match status" value="1"/>
</dbReference>
<organism evidence="1 2">
    <name type="scientific">Candidatus Onthousia excrementipullorum</name>
    <dbReference type="NCBI Taxonomy" id="2840884"/>
    <lineage>
        <taxon>Bacteria</taxon>
        <taxon>Bacillati</taxon>
        <taxon>Bacillota</taxon>
        <taxon>Bacilli</taxon>
        <taxon>Candidatus Onthousia</taxon>
    </lineage>
</organism>
<dbReference type="Proteomes" id="UP000824232">
    <property type="component" value="Unassembled WGS sequence"/>
</dbReference>
<dbReference type="GO" id="GO:0005829">
    <property type="term" value="C:cytosol"/>
    <property type="evidence" value="ECO:0007669"/>
    <property type="project" value="TreeGrafter"/>
</dbReference>
<dbReference type="PANTHER" id="PTHR21197">
    <property type="entry name" value="UDP-GALACTOPYRANOSE MUTASE"/>
    <property type="match status" value="1"/>
</dbReference>
<evidence type="ECO:0000313" key="1">
    <source>
        <dbReference type="EMBL" id="HIR59521.1"/>
    </source>
</evidence>
<reference evidence="1" key="1">
    <citation type="submission" date="2020-10" db="EMBL/GenBank/DDBJ databases">
        <authorList>
            <person name="Gilroy R."/>
        </authorList>
    </citation>
    <scope>NUCLEOTIDE SEQUENCE</scope>
    <source>
        <strain evidence="1">CHK184-20233</strain>
    </source>
</reference>
<dbReference type="NCBIfam" id="NF005548">
    <property type="entry name" value="PRK07208.1-4"/>
    <property type="match status" value="1"/>
</dbReference>
<dbReference type="PRINTS" id="PR00419">
    <property type="entry name" value="ADXRDTASE"/>
</dbReference>
<proteinExistence type="predicted"/>
<dbReference type="GO" id="GO:0008767">
    <property type="term" value="F:UDP-galactopyranose mutase activity"/>
    <property type="evidence" value="ECO:0007669"/>
    <property type="project" value="TreeGrafter"/>
</dbReference>
<accession>A0A9D1DVA9</accession>
<dbReference type="GO" id="GO:0050660">
    <property type="term" value="F:flavin adenine dinucleotide binding"/>
    <property type="evidence" value="ECO:0007669"/>
    <property type="project" value="TreeGrafter"/>
</dbReference>
<protein>
    <submittedName>
        <fullName evidence="1">NAD(P)/FAD-dependent oxidoreductase</fullName>
    </submittedName>
</protein>
<name>A0A9D1DVA9_9FIRM</name>
<dbReference type="PANTHER" id="PTHR21197:SF0">
    <property type="entry name" value="UDP-GALACTOPYRANOSE MUTASE"/>
    <property type="match status" value="1"/>
</dbReference>